<dbReference type="GO" id="GO:0009378">
    <property type="term" value="F:four-way junction helicase activity"/>
    <property type="evidence" value="ECO:0007669"/>
    <property type="project" value="TreeGrafter"/>
</dbReference>
<comment type="similarity">
    <text evidence="1">Belongs to the helicase family. RecQ subfamily.</text>
</comment>
<evidence type="ECO:0000256" key="4">
    <source>
        <dbReference type="ARBA" id="ARBA00034617"/>
    </source>
</evidence>
<evidence type="ECO:0000256" key="3">
    <source>
        <dbReference type="ARBA" id="ARBA00023235"/>
    </source>
</evidence>
<evidence type="ECO:0000313" key="7">
    <source>
        <dbReference type="EMBL" id="KAJ7328238.1"/>
    </source>
</evidence>
<comment type="catalytic activity">
    <reaction evidence="4">
        <text>Couples ATP hydrolysis with the unwinding of duplex DNA by translocating in the 3'-5' direction.</text>
        <dbReference type="EC" id="5.6.2.4"/>
    </reaction>
</comment>
<dbReference type="InterPro" id="IPR011545">
    <property type="entry name" value="DEAD/DEAH_box_helicase_dom"/>
</dbReference>
<dbReference type="PANTHER" id="PTHR13710">
    <property type="entry name" value="DNA HELICASE RECQ FAMILY MEMBER"/>
    <property type="match status" value="1"/>
</dbReference>
<dbReference type="Pfam" id="PF00270">
    <property type="entry name" value="DEAD"/>
    <property type="match status" value="1"/>
</dbReference>
<comment type="caution">
    <text evidence="7">The sequence shown here is derived from an EMBL/GenBank/DDBJ whole genome shotgun (WGS) entry which is preliminary data.</text>
</comment>
<dbReference type="InterPro" id="IPR027417">
    <property type="entry name" value="P-loop_NTPase"/>
</dbReference>
<keyword evidence="2" id="KW-0238">DNA-binding</keyword>
<dbReference type="GO" id="GO:0005694">
    <property type="term" value="C:chromosome"/>
    <property type="evidence" value="ECO:0007669"/>
    <property type="project" value="TreeGrafter"/>
</dbReference>
<evidence type="ECO:0000313" key="8">
    <source>
        <dbReference type="Proteomes" id="UP001218218"/>
    </source>
</evidence>
<dbReference type="EMBL" id="JARIHO010000039">
    <property type="protein sequence ID" value="KAJ7328238.1"/>
    <property type="molecule type" value="Genomic_DNA"/>
</dbReference>
<dbReference type="GO" id="GO:0005524">
    <property type="term" value="F:ATP binding"/>
    <property type="evidence" value="ECO:0007669"/>
    <property type="project" value="InterPro"/>
</dbReference>
<gene>
    <name evidence="7" type="ORF">DFH08DRAFT_636838</name>
</gene>
<dbReference type="AlphaFoldDB" id="A0AAD7EK15"/>
<evidence type="ECO:0000256" key="1">
    <source>
        <dbReference type="ARBA" id="ARBA00005446"/>
    </source>
</evidence>
<dbReference type="Proteomes" id="UP001218218">
    <property type="component" value="Unassembled WGS sequence"/>
</dbReference>
<dbReference type="GO" id="GO:0005737">
    <property type="term" value="C:cytoplasm"/>
    <property type="evidence" value="ECO:0007669"/>
    <property type="project" value="TreeGrafter"/>
</dbReference>
<dbReference type="Gene3D" id="3.40.50.300">
    <property type="entry name" value="P-loop containing nucleotide triphosphate hydrolases"/>
    <property type="match status" value="1"/>
</dbReference>
<dbReference type="GO" id="GO:0043138">
    <property type="term" value="F:3'-5' DNA helicase activity"/>
    <property type="evidence" value="ECO:0007669"/>
    <property type="project" value="UniProtKB-EC"/>
</dbReference>
<dbReference type="PANTHER" id="PTHR13710:SF105">
    <property type="entry name" value="ATP-DEPENDENT DNA HELICASE Q1"/>
    <property type="match status" value="1"/>
</dbReference>
<feature type="non-terminal residue" evidence="7">
    <location>
        <position position="58"/>
    </location>
</feature>
<keyword evidence="3" id="KW-0413">Isomerase</keyword>
<dbReference type="EC" id="5.6.2.4" evidence="5"/>
<name>A0AAD7EK15_9AGAR</name>
<organism evidence="7 8">
    <name type="scientific">Mycena albidolilacea</name>
    <dbReference type="NCBI Taxonomy" id="1033008"/>
    <lineage>
        <taxon>Eukaryota</taxon>
        <taxon>Fungi</taxon>
        <taxon>Dikarya</taxon>
        <taxon>Basidiomycota</taxon>
        <taxon>Agaricomycotina</taxon>
        <taxon>Agaricomycetes</taxon>
        <taxon>Agaricomycetidae</taxon>
        <taxon>Agaricales</taxon>
        <taxon>Marasmiineae</taxon>
        <taxon>Mycenaceae</taxon>
        <taxon>Mycena</taxon>
    </lineage>
</organism>
<keyword evidence="8" id="KW-1185">Reference proteome</keyword>
<protein>
    <recommendedName>
        <fullName evidence="5">DNA 3'-5' helicase</fullName>
        <ecNumber evidence="5">5.6.2.4</ecNumber>
    </recommendedName>
</protein>
<reference evidence="7" key="1">
    <citation type="submission" date="2023-03" db="EMBL/GenBank/DDBJ databases">
        <title>Massive genome expansion in bonnet fungi (Mycena s.s.) driven by repeated elements and novel gene families across ecological guilds.</title>
        <authorList>
            <consortium name="Lawrence Berkeley National Laboratory"/>
            <person name="Harder C.B."/>
            <person name="Miyauchi S."/>
            <person name="Viragh M."/>
            <person name="Kuo A."/>
            <person name="Thoen E."/>
            <person name="Andreopoulos B."/>
            <person name="Lu D."/>
            <person name="Skrede I."/>
            <person name="Drula E."/>
            <person name="Henrissat B."/>
            <person name="Morin E."/>
            <person name="Kohler A."/>
            <person name="Barry K."/>
            <person name="LaButti K."/>
            <person name="Morin E."/>
            <person name="Salamov A."/>
            <person name="Lipzen A."/>
            <person name="Mereny Z."/>
            <person name="Hegedus B."/>
            <person name="Baldrian P."/>
            <person name="Stursova M."/>
            <person name="Weitz H."/>
            <person name="Taylor A."/>
            <person name="Grigoriev I.V."/>
            <person name="Nagy L.G."/>
            <person name="Martin F."/>
            <person name="Kauserud H."/>
        </authorList>
    </citation>
    <scope>NUCLEOTIDE SEQUENCE</scope>
    <source>
        <strain evidence="7">CBHHK002</strain>
    </source>
</reference>
<evidence type="ECO:0000256" key="2">
    <source>
        <dbReference type="ARBA" id="ARBA00023125"/>
    </source>
</evidence>
<proteinExistence type="inferred from homology"/>
<feature type="non-terminal residue" evidence="7">
    <location>
        <position position="1"/>
    </location>
</feature>
<feature type="domain" description="DEAD/DEAH-box helicase" evidence="6">
    <location>
        <begin position="3"/>
        <end position="57"/>
    </location>
</feature>
<dbReference type="GO" id="GO:0000724">
    <property type="term" value="P:double-strand break repair via homologous recombination"/>
    <property type="evidence" value="ECO:0007669"/>
    <property type="project" value="TreeGrafter"/>
</dbReference>
<evidence type="ECO:0000256" key="5">
    <source>
        <dbReference type="ARBA" id="ARBA00034808"/>
    </source>
</evidence>
<dbReference type="GO" id="GO:0003677">
    <property type="term" value="F:DNA binding"/>
    <property type="evidence" value="ECO:0007669"/>
    <property type="project" value="UniProtKB-KW"/>
</dbReference>
<dbReference type="SUPFAM" id="SSF52540">
    <property type="entry name" value="P-loop containing nucleoside triphosphate hydrolases"/>
    <property type="match status" value="1"/>
</dbReference>
<sequence length="58" mass="6123">PFKYQLEIAAAVLQGEDVIIDVGTGCGKTLCFTLPLLLSAENISMIVSPLSALMIDQA</sequence>
<evidence type="ECO:0000259" key="6">
    <source>
        <dbReference type="Pfam" id="PF00270"/>
    </source>
</evidence>
<accession>A0AAD7EK15</accession>